<dbReference type="InterPro" id="IPR042253">
    <property type="entry name" value="Pglycerate_mutase_ApgM_sf"/>
</dbReference>
<comment type="function">
    <text evidence="2">Catalyzes the interconversion of 2-phosphoglycerate and 3-phosphoglycerate.</text>
</comment>
<evidence type="ECO:0000256" key="4">
    <source>
        <dbReference type="ARBA" id="ARBA00005524"/>
    </source>
</evidence>
<dbReference type="Pfam" id="PF10143">
    <property type="entry name" value="PhosphMutase"/>
    <property type="match status" value="1"/>
</dbReference>
<evidence type="ECO:0000256" key="3">
    <source>
        <dbReference type="ARBA" id="ARBA00004921"/>
    </source>
</evidence>
<comment type="catalytic activity">
    <reaction evidence="1">
        <text>(2R)-2-phosphoglycerate = (2R)-3-phosphoglycerate</text>
        <dbReference type="Rhea" id="RHEA:15901"/>
        <dbReference type="ChEBI" id="CHEBI:58272"/>
        <dbReference type="ChEBI" id="CHEBI:58289"/>
        <dbReference type="EC" id="5.4.2.12"/>
    </reaction>
</comment>
<dbReference type="GO" id="GO:0004619">
    <property type="term" value="F:phosphoglycerate mutase activity"/>
    <property type="evidence" value="ECO:0007669"/>
    <property type="project" value="UniProtKB-EC"/>
</dbReference>
<sequence length="403" mass="44270">MKYLLILADGMADYEIAELGNKTPLEYAQTPHMDYLAKTSLIGKAATIPEGFPPGSDVANLAVMGYNPEIYYTGRSPLEAVSMGIDLSDTDLALRCNLVTLSDADDYAEKIMLDYSSGEIPSSESAELIRALQEQLGSEEITFHPGISYRHLVVWKNALGKRIMLTPPHDITDRVVGEYLPVGRDSGVLLDLMMKSHAILNGNPINKKRRSAGQNPATSAWFWGEGKKPALDSFESLYGLNGSVVAAVDLVKGLGISAGLKSIEVEGATGAIETNFAGKARAALDELKKGQDFVYVHIESPDESGHQGSLKHKIWSIEQIDQEVVGMVIDELEQFDDLRVMIIPDHPTPLSIRTHSREPVPFMIFDKNNPIKDGIGVYDEKSSDHGMFFLEGHKLMEYFITGK</sequence>
<dbReference type="EMBL" id="LNQE01001819">
    <property type="protein sequence ID" value="KUG05340.1"/>
    <property type="molecule type" value="Genomic_DNA"/>
</dbReference>
<dbReference type="CDD" id="cd16011">
    <property type="entry name" value="iPGM_like"/>
    <property type="match status" value="1"/>
</dbReference>
<reference evidence="8" key="1">
    <citation type="journal article" date="2015" name="Proc. Natl. Acad. Sci. U.S.A.">
        <title>Networks of energetic and metabolic interactions define dynamics in microbial communities.</title>
        <authorList>
            <person name="Embree M."/>
            <person name="Liu J.K."/>
            <person name="Al-Bassam M.M."/>
            <person name="Zengler K."/>
        </authorList>
    </citation>
    <scope>NUCLEOTIDE SEQUENCE</scope>
</reference>
<dbReference type="NCBIfam" id="TIGR00306">
    <property type="entry name" value="apgM"/>
    <property type="match status" value="1"/>
</dbReference>
<dbReference type="PANTHER" id="PTHR31209:SF4">
    <property type="entry name" value="2,3-BISPHOSPHOGLYCERATE-INDEPENDENT PHOSPHOGLYCERATE MUTASE"/>
    <property type="match status" value="1"/>
</dbReference>
<evidence type="ECO:0000256" key="6">
    <source>
        <dbReference type="ARBA" id="ARBA00023235"/>
    </source>
</evidence>
<comment type="similarity">
    <text evidence="4">Belongs to the BPG-independent phosphoglycerate mutase family. A-PGAM subfamily.</text>
</comment>
<dbReference type="InterPro" id="IPR006124">
    <property type="entry name" value="Metalloenzyme"/>
</dbReference>
<dbReference type="NCBIfam" id="NF003242">
    <property type="entry name" value="PRK04200.1"/>
    <property type="match status" value="1"/>
</dbReference>
<dbReference type="Gene3D" id="3.30.70.2130">
    <property type="entry name" value="Metalloenzyme domain"/>
    <property type="match status" value="1"/>
</dbReference>
<comment type="caution">
    <text evidence="8">The sequence shown here is derived from an EMBL/GenBank/DDBJ whole genome shotgun (WGS) entry which is preliminary data.</text>
</comment>
<dbReference type="NCBIfam" id="TIGR02535">
    <property type="entry name" value="hyp_Hser_kinase"/>
    <property type="match status" value="1"/>
</dbReference>
<accession>A0A0W8EA08</accession>
<dbReference type="PIRSF" id="PIRSF006392">
    <property type="entry name" value="IPGAM_arch"/>
    <property type="match status" value="1"/>
</dbReference>
<name>A0A0W8EA08_9ZZZZ</name>
<dbReference type="InterPro" id="IPR017850">
    <property type="entry name" value="Alkaline_phosphatase_core_sf"/>
</dbReference>
<dbReference type="Pfam" id="PF01676">
    <property type="entry name" value="Metalloenzyme"/>
    <property type="match status" value="1"/>
</dbReference>
<evidence type="ECO:0000256" key="5">
    <source>
        <dbReference type="ARBA" id="ARBA00023152"/>
    </source>
</evidence>
<protein>
    <recommendedName>
        <fullName evidence="7">Metalloenzyme domain-containing protein</fullName>
    </recommendedName>
</protein>
<evidence type="ECO:0000256" key="2">
    <source>
        <dbReference type="ARBA" id="ARBA00002315"/>
    </source>
</evidence>
<dbReference type="GO" id="GO:0046872">
    <property type="term" value="F:metal ion binding"/>
    <property type="evidence" value="ECO:0007669"/>
    <property type="project" value="InterPro"/>
</dbReference>
<evidence type="ECO:0000313" key="8">
    <source>
        <dbReference type="EMBL" id="KUG05340.1"/>
    </source>
</evidence>
<dbReference type="InterPro" id="IPR023665">
    <property type="entry name" value="ApgAM_prokaryotes"/>
</dbReference>
<dbReference type="Gene3D" id="3.40.720.10">
    <property type="entry name" value="Alkaline Phosphatase, subunit A"/>
    <property type="match status" value="1"/>
</dbReference>
<feature type="domain" description="Metalloenzyme" evidence="7">
    <location>
        <begin position="1"/>
        <end position="368"/>
    </location>
</feature>
<keyword evidence="5" id="KW-0324">Glycolysis</keyword>
<organism evidence="8">
    <name type="scientific">hydrocarbon metagenome</name>
    <dbReference type="NCBI Taxonomy" id="938273"/>
    <lineage>
        <taxon>unclassified sequences</taxon>
        <taxon>metagenomes</taxon>
        <taxon>ecological metagenomes</taxon>
    </lineage>
</organism>
<evidence type="ECO:0000259" key="7">
    <source>
        <dbReference type="Pfam" id="PF01676"/>
    </source>
</evidence>
<comment type="pathway">
    <text evidence="3">Carbohydrate degradation.</text>
</comment>
<dbReference type="PANTHER" id="PTHR31209">
    <property type="entry name" value="COFACTOR-INDEPENDENT PHOSPHOGLYCERATE MUTASE"/>
    <property type="match status" value="1"/>
</dbReference>
<gene>
    <name evidence="8" type="ORF">ASZ90_017225</name>
</gene>
<dbReference type="GO" id="GO:0006096">
    <property type="term" value="P:glycolytic process"/>
    <property type="evidence" value="ECO:0007669"/>
    <property type="project" value="UniProtKB-KW"/>
</dbReference>
<dbReference type="AlphaFoldDB" id="A0A0W8EA08"/>
<dbReference type="SUPFAM" id="SSF53649">
    <property type="entry name" value="Alkaline phosphatase-like"/>
    <property type="match status" value="1"/>
</dbReference>
<keyword evidence="6" id="KW-0413">Isomerase</keyword>
<dbReference type="InterPro" id="IPR004456">
    <property type="entry name" value="Pglycerate_mutase_ApgM"/>
</dbReference>
<evidence type="ECO:0000256" key="1">
    <source>
        <dbReference type="ARBA" id="ARBA00000370"/>
    </source>
</evidence>
<proteinExistence type="inferred from homology"/>